<dbReference type="GO" id="GO:0045892">
    <property type="term" value="P:negative regulation of DNA-templated transcription"/>
    <property type="evidence" value="ECO:0007669"/>
    <property type="project" value="UniProtKB-UniRule"/>
</dbReference>
<protein>
    <recommendedName>
        <fullName evidence="6">Transcription repressor</fullName>
    </recommendedName>
    <alternativeName>
        <fullName evidence="6">Ovate family protein</fullName>
    </alternativeName>
</protein>
<evidence type="ECO:0000256" key="5">
    <source>
        <dbReference type="ARBA" id="ARBA00023242"/>
    </source>
</evidence>
<keyword evidence="10" id="KW-1185">Reference proteome</keyword>
<dbReference type="PROSITE" id="PS51754">
    <property type="entry name" value="OVATE"/>
    <property type="match status" value="1"/>
</dbReference>
<comment type="function">
    <text evidence="6">Transcriptional repressor that regulates multiple aspects of plant growth and development.</text>
</comment>
<keyword evidence="4 6" id="KW-0804">Transcription</keyword>
<keyword evidence="5 6" id="KW-0539">Nucleus</keyword>
<reference evidence="9" key="1">
    <citation type="submission" date="2023-05" db="EMBL/GenBank/DDBJ databases">
        <title>Nepenthes gracilis genome sequencing.</title>
        <authorList>
            <person name="Fukushima K."/>
        </authorList>
    </citation>
    <scope>NUCLEOTIDE SEQUENCE</scope>
    <source>
        <strain evidence="9">SING2019-196</strain>
    </source>
</reference>
<dbReference type="PANTHER" id="PTHR33057:SF21">
    <property type="entry name" value="TRANSCRIPTION REPRESSOR"/>
    <property type="match status" value="1"/>
</dbReference>
<proteinExistence type="predicted"/>
<keyword evidence="7" id="KW-0732">Signal</keyword>
<evidence type="ECO:0000256" key="1">
    <source>
        <dbReference type="ARBA" id="ARBA00004123"/>
    </source>
</evidence>
<evidence type="ECO:0000313" key="10">
    <source>
        <dbReference type="Proteomes" id="UP001279734"/>
    </source>
</evidence>
<dbReference type="InterPro" id="IPR006458">
    <property type="entry name" value="Ovate_C"/>
</dbReference>
<dbReference type="InterPro" id="IPR038933">
    <property type="entry name" value="Ovate"/>
</dbReference>
<feature type="chain" id="PRO_5042202259" description="Transcription repressor" evidence="7">
    <location>
        <begin position="22"/>
        <end position="197"/>
    </location>
</feature>
<dbReference type="AlphaFoldDB" id="A0AAD3SZN9"/>
<comment type="subcellular location">
    <subcellularLocation>
        <location evidence="1 6">Nucleus</location>
    </subcellularLocation>
</comment>
<organism evidence="9 10">
    <name type="scientific">Nepenthes gracilis</name>
    <name type="common">Slender pitcher plant</name>
    <dbReference type="NCBI Taxonomy" id="150966"/>
    <lineage>
        <taxon>Eukaryota</taxon>
        <taxon>Viridiplantae</taxon>
        <taxon>Streptophyta</taxon>
        <taxon>Embryophyta</taxon>
        <taxon>Tracheophyta</taxon>
        <taxon>Spermatophyta</taxon>
        <taxon>Magnoliopsida</taxon>
        <taxon>eudicotyledons</taxon>
        <taxon>Gunneridae</taxon>
        <taxon>Pentapetalae</taxon>
        <taxon>Caryophyllales</taxon>
        <taxon>Nepenthaceae</taxon>
        <taxon>Nepenthes</taxon>
    </lineage>
</organism>
<evidence type="ECO:0000256" key="4">
    <source>
        <dbReference type="ARBA" id="ARBA00023163"/>
    </source>
</evidence>
<feature type="signal peptide" evidence="7">
    <location>
        <begin position="1"/>
        <end position="21"/>
    </location>
</feature>
<evidence type="ECO:0000256" key="7">
    <source>
        <dbReference type="SAM" id="SignalP"/>
    </source>
</evidence>
<dbReference type="EMBL" id="BSYO01000021">
    <property type="protein sequence ID" value="GMH20002.1"/>
    <property type="molecule type" value="Genomic_DNA"/>
</dbReference>
<accession>A0AAD3SZN9</accession>
<gene>
    <name evidence="9" type="ORF">Nepgr_021843</name>
</gene>
<dbReference type="GO" id="GO:0005634">
    <property type="term" value="C:nucleus"/>
    <property type="evidence" value="ECO:0007669"/>
    <property type="project" value="UniProtKB-SubCell"/>
</dbReference>
<evidence type="ECO:0000256" key="6">
    <source>
        <dbReference type="RuleBase" id="RU367028"/>
    </source>
</evidence>
<dbReference type="PANTHER" id="PTHR33057">
    <property type="entry name" value="TRANSCRIPTION REPRESSOR OFP7-RELATED"/>
    <property type="match status" value="1"/>
</dbReference>
<name>A0AAD3SZN9_NEPGR</name>
<comment type="caution">
    <text evidence="9">The sequence shown here is derived from an EMBL/GenBank/DDBJ whole genome shotgun (WGS) entry which is preliminary data.</text>
</comment>
<evidence type="ECO:0000259" key="8">
    <source>
        <dbReference type="PROSITE" id="PS51754"/>
    </source>
</evidence>
<evidence type="ECO:0000256" key="3">
    <source>
        <dbReference type="ARBA" id="ARBA00023015"/>
    </source>
</evidence>
<dbReference type="NCBIfam" id="TIGR01568">
    <property type="entry name" value="A_thal_3678"/>
    <property type="match status" value="1"/>
</dbReference>
<dbReference type="Proteomes" id="UP001279734">
    <property type="component" value="Unassembled WGS sequence"/>
</dbReference>
<evidence type="ECO:0000256" key="2">
    <source>
        <dbReference type="ARBA" id="ARBA00022491"/>
    </source>
</evidence>
<keyword evidence="3 6" id="KW-0805">Transcription regulation</keyword>
<sequence length="197" mass="21942">MFTKHSSFCFSLLKCLPTSLSQPPPSLSSSTMPPPLNFNSAYDVTSSDHYSTSKSDDFFSSNSDSDSEQPHPPNLSAIFASPRFFVSAPGRSNSILDVVEIAPGSAVVGGGVAIRKYSPDPYTDFRRSMQEMIEARDDNDELIHGKRDWEYLHELLFSYLNLNPRHTHRFILGAFTDLVVSLLSSHHGGRSPEKRPF</sequence>
<keyword evidence="2 6" id="KW-0678">Repressor</keyword>
<dbReference type="Pfam" id="PF04844">
    <property type="entry name" value="Ovate"/>
    <property type="match status" value="1"/>
</dbReference>
<feature type="domain" description="OVATE" evidence="8">
    <location>
        <begin position="114"/>
        <end position="181"/>
    </location>
</feature>
<evidence type="ECO:0000313" key="9">
    <source>
        <dbReference type="EMBL" id="GMH20002.1"/>
    </source>
</evidence>